<proteinExistence type="predicted"/>
<gene>
    <name evidence="1" type="ORF">A4R43_24255</name>
</gene>
<keyword evidence="2" id="KW-1185">Reference proteome</keyword>
<name>A0A344LB04_9PSEU</name>
<accession>A0A344LB04</accession>
<organism evidence="1 2">
    <name type="scientific">Amycolatopsis albispora</name>
    <dbReference type="NCBI Taxonomy" id="1804986"/>
    <lineage>
        <taxon>Bacteria</taxon>
        <taxon>Bacillati</taxon>
        <taxon>Actinomycetota</taxon>
        <taxon>Actinomycetes</taxon>
        <taxon>Pseudonocardiales</taxon>
        <taxon>Pseudonocardiaceae</taxon>
        <taxon>Amycolatopsis</taxon>
    </lineage>
</organism>
<protein>
    <recommendedName>
        <fullName evidence="3">DUF3375 domain-containing protein</fullName>
    </recommendedName>
</protein>
<evidence type="ECO:0000313" key="2">
    <source>
        <dbReference type="Proteomes" id="UP000250434"/>
    </source>
</evidence>
<dbReference type="InterPro" id="IPR021804">
    <property type="entry name" value="DUF3375"/>
</dbReference>
<dbReference type="Pfam" id="PF11855">
    <property type="entry name" value="DUF3375"/>
    <property type="match status" value="2"/>
</dbReference>
<dbReference type="KEGG" id="aab:A4R43_24255"/>
<evidence type="ECO:0000313" key="1">
    <source>
        <dbReference type="EMBL" id="AXB45228.1"/>
    </source>
</evidence>
<dbReference type="AlphaFoldDB" id="A0A344LB04"/>
<dbReference type="OrthoDB" id="138803at2"/>
<reference evidence="1 2" key="1">
    <citation type="submission" date="2016-04" db="EMBL/GenBank/DDBJ databases">
        <title>Complete genome sequence and analysis of deep-sea sediment isolate, Amycolatopsis sp. WP1.</title>
        <authorList>
            <person name="Wang H."/>
            <person name="Chen S."/>
            <person name="Wu Q."/>
        </authorList>
    </citation>
    <scope>NUCLEOTIDE SEQUENCE [LARGE SCALE GENOMIC DNA]</scope>
    <source>
        <strain evidence="1 2">WP1</strain>
    </source>
</reference>
<dbReference type="RefSeq" id="WP_113694484.1">
    <property type="nucleotide sequence ID" value="NZ_CP015163.1"/>
</dbReference>
<dbReference type="EMBL" id="CP015163">
    <property type="protein sequence ID" value="AXB45228.1"/>
    <property type="molecule type" value="Genomic_DNA"/>
</dbReference>
<dbReference type="Proteomes" id="UP000250434">
    <property type="component" value="Chromosome"/>
</dbReference>
<evidence type="ECO:0008006" key="3">
    <source>
        <dbReference type="Google" id="ProtNLM"/>
    </source>
</evidence>
<sequence length="107" mass="12244">MDFDELDSLRRHDPAWRLLRADHAPLVLGFLRKVFVDDNVRSISATELTSRLDDELWERSFVGTESRLNTVFELLRQMAYGAQTDPAARLAGGDFAVLDDSAQQDRY</sequence>